<dbReference type="EMBL" id="MTKT01003240">
    <property type="protein sequence ID" value="OWM75391.1"/>
    <property type="molecule type" value="Genomic_DNA"/>
</dbReference>
<keyword evidence="6" id="KW-1185">Reference proteome</keyword>
<feature type="region of interest" description="Disordered" evidence="1">
    <location>
        <begin position="216"/>
        <end position="263"/>
    </location>
</feature>
<dbReference type="GeneID" id="116195740"/>
<dbReference type="STRING" id="22663.A0A218WT51"/>
<dbReference type="PANTHER" id="PTHR36308:SF1">
    <property type="entry name" value="DENTIN SIALOPHOSPHOPROTEIN-RELATED"/>
    <property type="match status" value="1"/>
</dbReference>
<organism evidence="3 5">
    <name type="scientific">Punica granatum</name>
    <name type="common">Pomegranate</name>
    <dbReference type="NCBI Taxonomy" id="22663"/>
    <lineage>
        <taxon>Eukaryota</taxon>
        <taxon>Viridiplantae</taxon>
        <taxon>Streptophyta</taxon>
        <taxon>Embryophyta</taxon>
        <taxon>Tracheophyta</taxon>
        <taxon>Spermatophyta</taxon>
        <taxon>Magnoliopsida</taxon>
        <taxon>eudicotyledons</taxon>
        <taxon>Gunneridae</taxon>
        <taxon>Pentapetalae</taxon>
        <taxon>rosids</taxon>
        <taxon>malvids</taxon>
        <taxon>Myrtales</taxon>
        <taxon>Lythraceae</taxon>
        <taxon>Punica</taxon>
    </lineage>
</organism>
<evidence type="ECO:0000313" key="3">
    <source>
        <dbReference type="EMBL" id="OWM75391.1"/>
    </source>
</evidence>
<evidence type="ECO:0000259" key="2">
    <source>
        <dbReference type="Pfam" id="PF25122"/>
    </source>
</evidence>
<feature type="compositionally biased region" description="Polar residues" evidence="1">
    <location>
        <begin position="326"/>
        <end position="341"/>
    </location>
</feature>
<name>A0A218WT51_PUNGR</name>
<protein>
    <recommendedName>
        <fullName evidence="2">DUF7815 domain-containing protein</fullName>
    </recommendedName>
</protein>
<sequence length="484" mass="53276">MSYQIPLDTIHQLQISVRQEANIPSYDSSGPPFPELPPLEDSISRLDPSPPYLQCKHCKGRLLRGIKSLFCVFCGKEQFGDIPPDPINFRSTTGYRWLLDSLQLDGSEVVELIPEATDRNRGQSTPKDEMPLSELLNLEISWHAEIEKPENTTSEAPPQARSSLNLAGVDLDNFFSEGKGEVTLNQSEEQFSSINTNHANESIAFQGQKDLSLFENAQPSTNPVEPKEHERDNNQSSWVTEFQSAGSAAENKDSRSFDPFAGSQADISTHMDMVFGSANTNSGDAIPSSHSNADDWFQDNLGINSTLAGGFMDLTNSSVDAPDWFQDNQGQSGSTNLNQSKVVDENDDSLEAWDDFTSSTGQGDCPDNTSHEEPIGMNLFSPADDAREIDFGAFQQPDLFSGAINSRTDPENVNKVQSEASTMDRTFSLDEKDGNIAEAVKGEDTTNTRSSKTDVERIMSQMHDLSFMLDSNLSIPQRSSVSED</sequence>
<feature type="domain" description="DUF7815" evidence="2">
    <location>
        <begin position="51"/>
        <end position="77"/>
    </location>
</feature>
<dbReference type="EMBL" id="PGOL01000983">
    <property type="protein sequence ID" value="PKI62221.1"/>
    <property type="molecule type" value="Genomic_DNA"/>
</dbReference>
<dbReference type="Proteomes" id="UP000233551">
    <property type="component" value="Unassembled WGS sequence"/>
</dbReference>
<evidence type="ECO:0000313" key="4">
    <source>
        <dbReference type="EMBL" id="PKI62221.1"/>
    </source>
</evidence>
<evidence type="ECO:0000313" key="5">
    <source>
        <dbReference type="Proteomes" id="UP000197138"/>
    </source>
</evidence>
<reference evidence="4 6" key="3">
    <citation type="submission" date="2017-11" db="EMBL/GenBank/DDBJ databases">
        <title>De-novo sequencing of pomegranate (Punica granatum L.) genome.</title>
        <authorList>
            <person name="Akparov Z."/>
            <person name="Amiraslanov A."/>
            <person name="Hajiyeva S."/>
            <person name="Abbasov M."/>
            <person name="Kaur K."/>
            <person name="Hamwieh A."/>
            <person name="Solovyev V."/>
            <person name="Salamov A."/>
            <person name="Braich B."/>
            <person name="Kosarev P."/>
            <person name="Mahmoud A."/>
            <person name="Hajiyev E."/>
            <person name="Babayeva S."/>
            <person name="Izzatullayeva V."/>
            <person name="Mammadov A."/>
            <person name="Mammadov A."/>
            <person name="Sharifova S."/>
            <person name="Ojaghi J."/>
            <person name="Eynullazada K."/>
            <person name="Bayramov B."/>
            <person name="Abdulazimova A."/>
            <person name="Shahmuradov I."/>
        </authorList>
    </citation>
    <scope>NUCLEOTIDE SEQUENCE [LARGE SCALE GENOMIC DNA]</scope>
    <source>
        <strain evidence="4">AG2017</strain>
        <strain evidence="6">cv. AG2017</strain>
        <tissue evidence="4">Leaf</tissue>
    </source>
</reference>
<feature type="compositionally biased region" description="Polar residues" evidence="1">
    <location>
        <begin position="234"/>
        <end position="246"/>
    </location>
</feature>
<evidence type="ECO:0000256" key="1">
    <source>
        <dbReference type="SAM" id="MobiDB-lite"/>
    </source>
</evidence>
<reference evidence="5" key="1">
    <citation type="journal article" date="2017" name="Plant J.">
        <title>The pomegranate (Punica granatum L.) genome and the genomics of punicalagin biosynthesis.</title>
        <authorList>
            <person name="Qin G."/>
            <person name="Xu C."/>
            <person name="Ming R."/>
            <person name="Tang H."/>
            <person name="Guyot R."/>
            <person name="Kramer E.M."/>
            <person name="Hu Y."/>
            <person name="Yi X."/>
            <person name="Qi Y."/>
            <person name="Xu X."/>
            <person name="Gao Z."/>
            <person name="Pan H."/>
            <person name="Jian J."/>
            <person name="Tian Y."/>
            <person name="Yue Z."/>
            <person name="Xu Y."/>
        </authorList>
    </citation>
    <scope>NUCLEOTIDE SEQUENCE [LARGE SCALE GENOMIC DNA]</scope>
    <source>
        <strain evidence="5">cv. Dabenzi</strain>
    </source>
</reference>
<dbReference type="OrthoDB" id="1904894at2759"/>
<accession>A0A218WT51</accession>
<proteinExistence type="predicted"/>
<feature type="region of interest" description="Disordered" evidence="1">
    <location>
        <begin position="322"/>
        <end position="342"/>
    </location>
</feature>
<dbReference type="InterPro" id="IPR056717">
    <property type="entry name" value="DUF7815"/>
</dbReference>
<comment type="caution">
    <text evidence="3">The sequence shown here is derived from an EMBL/GenBank/DDBJ whole genome shotgun (WGS) entry which is preliminary data.</text>
</comment>
<dbReference type="Pfam" id="PF25122">
    <property type="entry name" value="DUF7815"/>
    <property type="match status" value="1"/>
</dbReference>
<reference evidence="3" key="2">
    <citation type="submission" date="2017-06" db="EMBL/GenBank/DDBJ databases">
        <title>The pomegranate genome and the genomics of punicalagin biosynthesis.</title>
        <authorList>
            <person name="Xu C."/>
        </authorList>
    </citation>
    <scope>NUCLEOTIDE SEQUENCE [LARGE SCALE GENOMIC DNA]</scope>
    <source>
        <tissue evidence="3">Fresh leaf</tissue>
    </source>
</reference>
<gene>
    <name evidence="3" type="ORF">CDL15_Pgr021555</name>
    <name evidence="4" type="ORF">CRG98_017355</name>
</gene>
<dbReference type="AlphaFoldDB" id="A0A218WT51"/>
<dbReference type="PANTHER" id="PTHR36308">
    <property type="entry name" value="DENTIN SIALOPHOSPHOPROTEIN-RELATED"/>
    <property type="match status" value="1"/>
</dbReference>
<dbReference type="Proteomes" id="UP000197138">
    <property type="component" value="Unassembled WGS sequence"/>
</dbReference>
<evidence type="ECO:0000313" key="6">
    <source>
        <dbReference type="Proteomes" id="UP000233551"/>
    </source>
</evidence>